<dbReference type="SUPFAM" id="SSF53335">
    <property type="entry name" value="S-adenosyl-L-methionine-dependent methyltransferases"/>
    <property type="match status" value="1"/>
</dbReference>
<dbReference type="Gene3D" id="3.40.50.150">
    <property type="entry name" value="Vaccinia Virus protein VP39"/>
    <property type="match status" value="1"/>
</dbReference>
<dbReference type="AlphaFoldDB" id="A0A8J3D031"/>
<evidence type="ECO:0000313" key="2">
    <source>
        <dbReference type="Proteomes" id="UP000642809"/>
    </source>
</evidence>
<dbReference type="InterPro" id="IPR029063">
    <property type="entry name" value="SAM-dependent_MTases_sf"/>
</dbReference>
<dbReference type="Proteomes" id="UP000642809">
    <property type="component" value="Unassembled WGS sequence"/>
</dbReference>
<sequence>MVLPYLKYWFFKLDQYSLQSPKVFEIYTRLKGFLKEEHSYEAELEFIRQQLLQDEELLIIKDFGAGSKKLKKNTRKISDITKYSTSQLKFNKLYQFFCQETPAQYVLELGTCTGLNAHYLSKVTKGVVHSFEGSEALWKKAKEYHKSENIQFNLGEIKTTLPAILAKSSHIDFALLDATHTEPATLHYFESILPYLQNHSIIAVADIHWSRCMESAWVKLINHPKVSLSFDFFECGILYFDPNLPKESYILDI</sequence>
<accession>A0A8J3D031</accession>
<comment type="caution">
    <text evidence="1">The sequence shown here is derived from an EMBL/GenBank/DDBJ whole genome shotgun (WGS) entry which is preliminary data.</text>
</comment>
<evidence type="ECO:0000313" key="1">
    <source>
        <dbReference type="EMBL" id="GHB50640.1"/>
    </source>
</evidence>
<dbReference type="Pfam" id="PF13578">
    <property type="entry name" value="Methyltransf_24"/>
    <property type="match status" value="1"/>
</dbReference>
<keyword evidence="2" id="KW-1185">Reference proteome</keyword>
<gene>
    <name evidence="1" type="ORF">GCM10008106_34240</name>
</gene>
<reference evidence="1" key="1">
    <citation type="journal article" date="2014" name="Int. J. Syst. Evol. Microbiol.">
        <title>Complete genome sequence of Corynebacterium casei LMG S-19264T (=DSM 44701T), isolated from a smear-ripened cheese.</title>
        <authorList>
            <consortium name="US DOE Joint Genome Institute (JGI-PGF)"/>
            <person name="Walter F."/>
            <person name="Albersmeier A."/>
            <person name="Kalinowski J."/>
            <person name="Ruckert C."/>
        </authorList>
    </citation>
    <scope>NUCLEOTIDE SEQUENCE</scope>
    <source>
        <strain evidence="1">KCTC 23224</strain>
    </source>
</reference>
<dbReference type="EMBL" id="BMYF01000026">
    <property type="protein sequence ID" value="GHB50640.1"/>
    <property type="molecule type" value="Genomic_DNA"/>
</dbReference>
<protein>
    <submittedName>
        <fullName evidence="1">O-methyltransferase</fullName>
    </submittedName>
</protein>
<organism evidence="1 2">
    <name type="scientific">Mongoliitalea lutea</name>
    <dbReference type="NCBI Taxonomy" id="849756"/>
    <lineage>
        <taxon>Bacteria</taxon>
        <taxon>Pseudomonadati</taxon>
        <taxon>Bacteroidota</taxon>
        <taxon>Cytophagia</taxon>
        <taxon>Cytophagales</taxon>
        <taxon>Cyclobacteriaceae</taxon>
        <taxon>Mongoliitalea</taxon>
    </lineage>
</organism>
<proteinExistence type="predicted"/>
<name>A0A8J3D031_9BACT</name>
<reference evidence="1" key="2">
    <citation type="submission" date="2020-09" db="EMBL/GenBank/DDBJ databases">
        <authorList>
            <person name="Sun Q."/>
            <person name="Kim S."/>
        </authorList>
    </citation>
    <scope>NUCLEOTIDE SEQUENCE</scope>
    <source>
        <strain evidence="1">KCTC 23224</strain>
    </source>
</reference>